<name>A0A7W9DPS8_9ACTN</name>
<dbReference type="PANTHER" id="PTHR46865">
    <property type="entry name" value="OXIDOREDUCTASE-RELATED"/>
    <property type="match status" value="1"/>
</dbReference>
<evidence type="ECO:0000313" key="3">
    <source>
        <dbReference type="Proteomes" id="UP000588112"/>
    </source>
</evidence>
<comment type="caution">
    <text evidence="2">The sequence shown here is derived from an EMBL/GenBank/DDBJ whole genome shotgun (WGS) entry which is preliminary data.</text>
</comment>
<organism evidence="2 3">
    <name type="scientific">Sphaerisporangium krabiense</name>
    <dbReference type="NCBI Taxonomy" id="763782"/>
    <lineage>
        <taxon>Bacteria</taxon>
        <taxon>Bacillati</taxon>
        <taxon>Actinomycetota</taxon>
        <taxon>Actinomycetes</taxon>
        <taxon>Streptosporangiales</taxon>
        <taxon>Streptosporangiaceae</taxon>
        <taxon>Sphaerisporangium</taxon>
    </lineage>
</organism>
<dbReference type="Pfam" id="PF01494">
    <property type="entry name" value="FAD_binding_3"/>
    <property type="match status" value="1"/>
</dbReference>
<dbReference type="EMBL" id="JACHBR010000001">
    <property type="protein sequence ID" value="MBB5625675.1"/>
    <property type="molecule type" value="Genomic_DNA"/>
</dbReference>
<sequence>MKNRNVLISGASIAGPALALWSRRHGFEPVVVERAPAFRDGGHNIDLRGVSKEVVERAGLMAEVRAAAVGTRGMSFVDAEGRRVAAMPAGLFGGEGAVAEIEILRGDLARVFYDATRRDTEYVFDDSIAALDEDGDGVKVTFERGRARRFDLVVGADGVHSRVRELVFGAESRFRRHLGCYTSYFTIPYPVEHGLWDLYHTPLGGRVVGVRPTPRPREAKALFGFTSPPLAYDRRDVDAQKAIIAGRFAGVGWEAPRLLEAMAGADDFYFDTVSQVRMDRWSAGRVVLLGDAAYSPSSLTGLGTSLALVGAYVLAGELAAAGGDHRAGFAAYESVMRGYVAKAQARADDGKASSGLMPTSAAQVWGRNLMIRSIPYLPWRGLIAKKMRGASEGVTLKDYAP</sequence>
<dbReference type="Gene3D" id="3.50.50.60">
    <property type="entry name" value="FAD/NAD(P)-binding domain"/>
    <property type="match status" value="1"/>
</dbReference>
<proteinExistence type="predicted"/>
<evidence type="ECO:0000259" key="1">
    <source>
        <dbReference type="Pfam" id="PF01494"/>
    </source>
</evidence>
<dbReference type="RefSeq" id="WP_184609071.1">
    <property type="nucleotide sequence ID" value="NZ_BOOS01000023.1"/>
</dbReference>
<keyword evidence="3" id="KW-1185">Reference proteome</keyword>
<gene>
    <name evidence="2" type="ORF">BJ981_001374</name>
</gene>
<dbReference type="InterPro" id="IPR051704">
    <property type="entry name" value="FAD_aromatic-hydroxylase"/>
</dbReference>
<dbReference type="PRINTS" id="PR00420">
    <property type="entry name" value="RNGMNOXGNASE"/>
</dbReference>
<feature type="domain" description="FAD-binding" evidence="1">
    <location>
        <begin position="5"/>
        <end position="323"/>
    </location>
</feature>
<dbReference type="InterPro" id="IPR036188">
    <property type="entry name" value="FAD/NAD-bd_sf"/>
</dbReference>
<dbReference type="SUPFAM" id="SSF51905">
    <property type="entry name" value="FAD/NAD(P)-binding domain"/>
    <property type="match status" value="1"/>
</dbReference>
<protein>
    <submittedName>
        <fullName evidence="2">2-polyprenyl-6-methoxyphenol hydroxylase-like FAD-dependent oxidoreductase</fullName>
    </submittedName>
</protein>
<evidence type="ECO:0000313" key="2">
    <source>
        <dbReference type="EMBL" id="MBB5625675.1"/>
    </source>
</evidence>
<dbReference type="AlphaFoldDB" id="A0A7W9DPS8"/>
<dbReference type="Gene3D" id="3.30.9.10">
    <property type="entry name" value="D-Amino Acid Oxidase, subunit A, domain 2"/>
    <property type="match status" value="1"/>
</dbReference>
<dbReference type="Proteomes" id="UP000588112">
    <property type="component" value="Unassembled WGS sequence"/>
</dbReference>
<accession>A0A7W9DPS8</accession>
<dbReference type="GO" id="GO:0071949">
    <property type="term" value="F:FAD binding"/>
    <property type="evidence" value="ECO:0007669"/>
    <property type="project" value="InterPro"/>
</dbReference>
<reference evidence="2 3" key="1">
    <citation type="submission" date="2020-08" db="EMBL/GenBank/DDBJ databases">
        <title>Sequencing the genomes of 1000 actinobacteria strains.</title>
        <authorList>
            <person name="Klenk H.-P."/>
        </authorList>
    </citation>
    <scope>NUCLEOTIDE SEQUENCE [LARGE SCALE GENOMIC DNA]</scope>
    <source>
        <strain evidence="2 3">DSM 45790</strain>
    </source>
</reference>
<dbReference type="InterPro" id="IPR002938">
    <property type="entry name" value="FAD-bd"/>
</dbReference>
<dbReference type="PANTHER" id="PTHR46865:SF2">
    <property type="entry name" value="MONOOXYGENASE"/>
    <property type="match status" value="1"/>
</dbReference>